<name>A0A8S1QEZ6_PARPR</name>
<dbReference type="PANTHER" id="PTHR12837">
    <property type="entry name" value="POLY ADP-RIBOSE GLYCOHYDROLASE"/>
    <property type="match status" value="1"/>
</dbReference>
<dbReference type="InterPro" id="IPR007724">
    <property type="entry name" value="Poly_GlycHdrlase"/>
</dbReference>
<dbReference type="OMA" id="MIINANT"/>
<dbReference type="GO" id="GO:1990966">
    <property type="term" value="P:ATP generation from poly-ADP-D-ribose"/>
    <property type="evidence" value="ECO:0007669"/>
    <property type="project" value="TreeGrafter"/>
</dbReference>
<proteinExistence type="predicted"/>
<dbReference type="GO" id="GO:0005737">
    <property type="term" value="C:cytoplasm"/>
    <property type="evidence" value="ECO:0007669"/>
    <property type="project" value="TreeGrafter"/>
</dbReference>
<dbReference type="GO" id="GO:0004649">
    <property type="term" value="F:poly(ADP-ribose) glycohydrolase activity"/>
    <property type="evidence" value="ECO:0007669"/>
    <property type="project" value="InterPro"/>
</dbReference>
<organism evidence="2 3">
    <name type="scientific">Paramecium primaurelia</name>
    <dbReference type="NCBI Taxonomy" id="5886"/>
    <lineage>
        <taxon>Eukaryota</taxon>
        <taxon>Sar</taxon>
        <taxon>Alveolata</taxon>
        <taxon>Ciliophora</taxon>
        <taxon>Intramacronucleata</taxon>
        <taxon>Oligohymenophorea</taxon>
        <taxon>Peniculida</taxon>
        <taxon>Parameciidae</taxon>
        <taxon>Paramecium</taxon>
    </lineage>
</organism>
<evidence type="ECO:0000313" key="3">
    <source>
        <dbReference type="Proteomes" id="UP000688137"/>
    </source>
</evidence>
<evidence type="ECO:0000259" key="1">
    <source>
        <dbReference type="Pfam" id="PF05028"/>
    </source>
</evidence>
<dbReference type="EMBL" id="CAJJDM010000163">
    <property type="protein sequence ID" value="CAD8114192.1"/>
    <property type="molecule type" value="Genomic_DNA"/>
</dbReference>
<dbReference type="Proteomes" id="UP000688137">
    <property type="component" value="Unassembled WGS sequence"/>
</dbReference>
<reference evidence="2" key="1">
    <citation type="submission" date="2021-01" db="EMBL/GenBank/DDBJ databases">
        <authorList>
            <consortium name="Genoscope - CEA"/>
            <person name="William W."/>
        </authorList>
    </citation>
    <scope>NUCLEOTIDE SEQUENCE</scope>
</reference>
<dbReference type="GO" id="GO:0005975">
    <property type="term" value="P:carbohydrate metabolic process"/>
    <property type="evidence" value="ECO:0007669"/>
    <property type="project" value="InterPro"/>
</dbReference>
<feature type="domain" description="PARG catalytic Macro" evidence="1">
    <location>
        <begin position="50"/>
        <end position="222"/>
    </location>
</feature>
<gene>
    <name evidence="2" type="ORF">PPRIM_AZ9-3.1.T1580077</name>
</gene>
<accession>A0A8S1QEZ6</accession>
<dbReference type="InterPro" id="IPR046372">
    <property type="entry name" value="PARG_cat_C"/>
</dbReference>
<dbReference type="PANTHER" id="PTHR12837:SF0">
    <property type="entry name" value="POLY(ADP-RIBOSE) GLYCOHYDROLASE"/>
    <property type="match status" value="1"/>
</dbReference>
<dbReference type="GO" id="GO:0005634">
    <property type="term" value="C:nucleus"/>
    <property type="evidence" value="ECO:0007669"/>
    <property type="project" value="TreeGrafter"/>
</dbReference>
<sequence>MLKKKFKKKYKNIFNNNEQDQIVSYIRRTEFRQYDQIYNDQQYLLGYFSKDKGRYEDYKNSVLVNFADKNVGGLSFDPVNIAQEEVLILTHPEAVISMLFMQTMDENEAILIQNIMMDTDRHLDEKMKIIVNQFSKIQKLQKSYLSNISQLISLCYKNWQMQFDQVYINRELTKSYVAFSLELNYTNNENISTGKWGCGIFNGDVQLKILILLPAFLMAQQDWQQKHEQNKMLDFKNKTERILIFSSFHNNQFDDLIYSYEKCLNEKRLKILQNNNLRD</sequence>
<dbReference type="AlphaFoldDB" id="A0A8S1QEZ6"/>
<comment type="caution">
    <text evidence="2">The sequence shown here is derived from an EMBL/GenBank/DDBJ whole genome shotgun (WGS) entry which is preliminary data.</text>
</comment>
<evidence type="ECO:0000313" key="2">
    <source>
        <dbReference type="EMBL" id="CAD8114192.1"/>
    </source>
</evidence>
<keyword evidence="3" id="KW-1185">Reference proteome</keyword>
<protein>
    <recommendedName>
        <fullName evidence="1">PARG catalytic Macro domain-containing protein</fullName>
    </recommendedName>
</protein>
<dbReference type="GO" id="GO:0009225">
    <property type="term" value="P:nucleotide-sugar metabolic process"/>
    <property type="evidence" value="ECO:0007669"/>
    <property type="project" value="TreeGrafter"/>
</dbReference>
<dbReference type="GO" id="GO:0006282">
    <property type="term" value="P:regulation of DNA repair"/>
    <property type="evidence" value="ECO:0007669"/>
    <property type="project" value="InterPro"/>
</dbReference>
<dbReference type="Pfam" id="PF05028">
    <property type="entry name" value="PARG_cat_C"/>
    <property type="match status" value="1"/>
</dbReference>